<dbReference type="GeneID" id="8296862"/>
<gene>
    <name evidence="2" type="ORF">CTRG_00626</name>
</gene>
<dbReference type="STRING" id="294747.C5M3I7"/>
<feature type="region of interest" description="Disordered" evidence="1">
    <location>
        <begin position="551"/>
        <end position="578"/>
    </location>
</feature>
<name>C5M3I7_CANTT</name>
<protein>
    <submittedName>
        <fullName evidence="2">Uncharacterized protein</fullName>
    </submittedName>
</protein>
<dbReference type="EMBL" id="GG692395">
    <property type="protein sequence ID" value="EER35887.1"/>
    <property type="molecule type" value="Genomic_DNA"/>
</dbReference>
<dbReference type="eggNOG" id="ENOG502SSVG">
    <property type="taxonomic scope" value="Eukaryota"/>
</dbReference>
<organism evidence="2 3">
    <name type="scientific">Candida tropicalis (strain ATCC MYA-3404 / T1)</name>
    <name type="common">Yeast</name>
    <dbReference type="NCBI Taxonomy" id="294747"/>
    <lineage>
        <taxon>Eukaryota</taxon>
        <taxon>Fungi</taxon>
        <taxon>Dikarya</taxon>
        <taxon>Ascomycota</taxon>
        <taxon>Saccharomycotina</taxon>
        <taxon>Pichiomycetes</taxon>
        <taxon>Debaryomycetaceae</taxon>
        <taxon>Candida/Lodderomyces clade</taxon>
        <taxon>Candida</taxon>
    </lineage>
</organism>
<evidence type="ECO:0000313" key="2">
    <source>
        <dbReference type="EMBL" id="EER35887.1"/>
    </source>
</evidence>
<feature type="compositionally biased region" description="Polar residues" evidence="1">
    <location>
        <begin position="552"/>
        <end position="562"/>
    </location>
</feature>
<reference evidence="2 3" key="1">
    <citation type="journal article" date="2009" name="Nature">
        <title>Evolution of pathogenicity and sexual reproduction in eight Candida genomes.</title>
        <authorList>
            <person name="Butler G."/>
            <person name="Rasmussen M.D."/>
            <person name="Lin M.F."/>
            <person name="Santos M.A."/>
            <person name="Sakthikumar S."/>
            <person name="Munro C.A."/>
            <person name="Rheinbay E."/>
            <person name="Grabherr M."/>
            <person name="Forche A."/>
            <person name="Reedy J.L."/>
            <person name="Agrafioti I."/>
            <person name="Arnaud M.B."/>
            <person name="Bates S."/>
            <person name="Brown A.J."/>
            <person name="Brunke S."/>
            <person name="Costanzo M.C."/>
            <person name="Fitzpatrick D.A."/>
            <person name="de Groot P.W."/>
            <person name="Harris D."/>
            <person name="Hoyer L.L."/>
            <person name="Hube B."/>
            <person name="Klis F.M."/>
            <person name="Kodira C."/>
            <person name="Lennard N."/>
            <person name="Logue M.E."/>
            <person name="Martin R."/>
            <person name="Neiman A.M."/>
            <person name="Nikolaou E."/>
            <person name="Quail M.A."/>
            <person name="Quinn J."/>
            <person name="Santos M.C."/>
            <person name="Schmitzberger F.F."/>
            <person name="Sherlock G."/>
            <person name="Shah P."/>
            <person name="Silverstein K.A."/>
            <person name="Skrzypek M.S."/>
            <person name="Soll D."/>
            <person name="Staggs R."/>
            <person name="Stansfield I."/>
            <person name="Stumpf M.P."/>
            <person name="Sudbery P.E."/>
            <person name="Srikantha T."/>
            <person name="Zeng Q."/>
            <person name="Berman J."/>
            <person name="Berriman M."/>
            <person name="Heitman J."/>
            <person name="Gow N.A."/>
            <person name="Lorenz M.C."/>
            <person name="Birren B.W."/>
            <person name="Kellis M."/>
            <person name="Cuomo C.A."/>
        </authorList>
    </citation>
    <scope>NUCLEOTIDE SEQUENCE [LARGE SCALE GENOMIC DNA]</scope>
    <source>
        <strain evidence="3">ATCC MYA-3404 / T1</strain>
    </source>
</reference>
<accession>C5M3I7</accession>
<feature type="region of interest" description="Disordered" evidence="1">
    <location>
        <begin position="418"/>
        <end position="445"/>
    </location>
</feature>
<dbReference type="Proteomes" id="UP000002037">
    <property type="component" value="Unassembled WGS sequence"/>
</dbReference>
<dbReference type="HOGENOM" id="CLU_021104_0_0_1"/>
<dbReference type="AlphaFoldDB" id="C5M3I7"/>
<dbReference type="VEuPathDB" id="FungiDB:CTRG_00626"/>
<evidence type="ECO:0000313" key="3">
    <source>
        <dbReference type="Proteomes" id="UP000002037"/>
    </source>
</evidence>
<keyword evidence="3" id="KW-1185">Reference proteome</keyword>
<feature type="compositionally biased region" description="Polar residues" evidence="1">
    <location>
        <begin position="16"/>
        <end position="65"/>
    </location>
</feature>
<feature type="region of interest" description="Disordered" evidence="1">
    <location>
        <begin position="16"/>
        <end position="67"/>
    </location>
</feature>
<sequence length="578" mass="65734">MSGILNLLNADDLISKQQQQQHSGITTPTESLSSNSSPKLDYSSPQSTLNSPFQPPATKQSTSNKPLVVLRDQIPKSRINKKILNNKKFVKLAIRRKYSTKKIKNDTKQSKLHIKSLKAGIKVKMTLSNNLFSLYHNLIPFTDNRKFYNLFDTNDYQDEQLNSLSNDKNLISKSLQLINNNVVDLSEYSNKILKSFTNGNSTPTFNSLDTALNSLFGTKNFTLVRITRSTTDDVHGSTILKLETATPGDFNLIDDEENSDEMLHSLGKVNEVPNNLFFKKIIARPRYKSNMKIYFIPECLNYSLYTDYRMFERDLFNGIIQLNFENDNDDLNDLKIKRSIGYNRDIYCTFPCDDVLKNYKKSIIESKSIIDQPKQEEEQEVVVVDSKPTVASSTFSSPHQLHPIRAHSMDDSLMMVSNNQSMAPPSISGPPPPQQQQPVGFPPLSRRPSLIVSHHYYPSNSLQGVPSFPLHQQQQQPLPPPNFKYPFTPLQQHPNQQSYFQPRLSIDSNTSPSFIHLPPPPPPPQLPIILPQTPRSSIVRENVLGLLRPFDDSTSISNSKSEPYSDMVNKRRMSIQDY</sequence>
<dbReference type="RefSeq" id="XP_002545845.1">
    <property type="nucleotide sequence ID" value="XM_002545799.1"/>
</dbReference>
<proteinExistence type="predicted"/>
<dbReference type="KEGG" id="ctp:CTRG_00626"/>
<dbReference type="OrthoDB" id="3980854at2759"/>
<evidence type="ECO:0000256" key="1">
    <source>
        <dbReference type="SAM" id="MobiDB-lite"/>
    </source>
</evidence>